<feature type="domain" description="PBP" evidence="5">
    <location>
        <begin position="88"/>
        <end position="390"/>
    </location>
</feature>
<evidence type="ECO:0000256" key="3">
    <source>
        <dbReference type="ARBA" id="ARBA00022592"/>
    </source>
</evidence>
<protein>
    <recommendedName>
        <fullName evidence="4">Phosphate-binding protein</fullName>
    </recommendedName>
</protein>
<keyword evidence="7" id="KW-1185">Reference proteome</keyword>
<dbReference type="Pfam" id="PF12849">
    <property type="entry name" value="PBP_like_2"/>
    <property type="match status" value="1"/>
</dbReference>
<dbReference type="CDD" id="cd13565">
    <property type="entry name" value="PBP2_PstS"/>
    <property type="match status" value="1"/>
</dbReference>
<dbReference type="EMBL" id="ATLK01000001">
    <property type="protein sequence ID" value="KFF31492.1"/>
    <property type="molecule type" value="Genomic_DNA"/>
</dbReference>
<dbReference type="PANTHER" id="PTHR42996">
    <property type="entry name" value="PHOSPHATE-BINDING PROTEIN PSTS"/>
    <property type="match status" value="1"/>
</dbReference>
<reference evidence="6 7" key="1">
    <citation type="journal article" date="2014" name="Appl. Environ. Microbiol.">
        <title>Genomic encyclopedia of type strains of the genus Bifidobacterium.</title>
        <authorList>
            <person name="Milani C."/>
            <person name="Lugli G.A."/>
            <person name="Duranti S."/>
            <person name="Turroni F."/>
            <person name="Bottacini F."/>
            <person name="Mangifesta M."/>
            <person name="Sanchez B."/>
            <person name="Viappiani A."/>
            <person name="Mancabelli L."/>
            <person name="Taminiau B."/>
            <person name="Delcenserie V."/>
            <person name="Barrangou R."/>
            <person name="Margolles A."/>
            <person name="van Sinderen D."/>
            <person name="Ventura M."/>
        </authorList>
    </citation>
    <scope>NUCLEOTIDE SEQUENCE [LARGE SCALE GENOMIC DNA]</scope>
    <source>
        <strain evidence="6 7">DSM 19703</strain>
    </source>
</reference>
<sequence length="424" mass="44394">MSGGIPTIRAFAPACRGGVALRRVPTKAFGLALGHILCDNCRVSKIHKSAVSKFFAGVSCLALIGTFSACGDNVDPSTSAGASRASHAAGPNEFYGAGASSQQGVVDAWISTYQKKNRDVKIAYNPTGSGAGVTTFLTGATTWAASDSPLNDEQVKQSKAVCASGEAFEVPVYLSPIAIVFNLRGVLGSTVSAEERHLNMDAATVARIFDGKITKWDDEAIKALNPLIDLPDVPITVVRRSDKSGTTQTFTSYLKAAAPSDWRYEPQQNWPNDVGQAAKGTDGVVTTVSQADGTIGYVDAAKRGNFGTVSLKVGKSYVSPEADAVAKVVDASPLRQVPKSSNRVVVDVNYGTDAKGSYPLALVSYAVACSAYKDRASGKFAKDWLGYIAGTEGQKVAQDNTGSAPLGTGLSKKVLHAISRIDEK</sequence>
<gene>
    <name evidence="6" type="ORF">BBOMB_0860</name>
</gene>
<dbReference type="GO" id="GO:0035435">
    <property type="term" value="P:phosphate ion transmembrane transport"/>
    <property type="evidence" value="ECO:0007669"/>
    <property type="project" value="InterPro"/>
</dbReference>
<dbReference type="GO" id="GO:0042301">
    <property type="term" value="F:phosphate ion binding"/>
    <property type="evidence" value="ECO:0007669"/>
    <property type="project" value="InterPro"/>
</dbReference>
<evidence type="ECO:0000313" key="7">
    <source>
        <dbReference type="Proteomes" id="UP000028730"/>
    </source>
</evidence>
<dbReference type="InterPro" id="IPR024370">
    <property type="entry name" value="PBP_domain"/>
</dbReference>
<dbReference type="PIRSF" id="PIRSF002756">
    <property type="entry name" value="PstS"/>
    <property type="match status" value="1"/>
</dbReference>
<name>A0A080N332_9BIFI</name>
<evidence type="ECO:0000259" key="5">
    <source>
        <dbReference type="Pfam" id="PF12849"/>
    </source>
</evidence>
<evidence type="ECO:0000256" key="1">
    <source>
        <dbReference type="ARBA" id="ARBA00008725"/>
    </source>
</evidence>
<evidence type="ECO:0000313" key="6">
    <source>
        <dbReference type="EMBL" id="KFF31492.1"/>
    </source>
</evidence>
<dbReference type="GO" id="GO:0043190">
    <property type="term" value="C:ATP-binding cassette (ABC) transporter complex"/>
    <property type="evidence" value="ECO:0007669"/>
    <property type="project" value="InterPro"/>
</dbReference>
<dbReference type="STRING" id="1341695.BBOMB_0860"/>
<dbReference type="SUPFAM" id="SSF53850">
    <property type="entry name" value="Periplasmic binding protein-like II"/>
    <property type="match status" value="1"/>
</dbReference>
<dbReference type="Proteomes" id="UP000028730">
    <property type="component" value="Unassembled WGS sequence"/>
</dbReference>
<proteinExistence type="inferred from homology"/>
<comment type="similarity">
    <text evidence="1 4">Belongs to the PstS family.</text>
</comment>
<comment type="caution">
    <text evidence="6">The sequence shown here is derived from an EMBL/GenBank/DDBJ whole genome shotgun (WGS) entry which is preliminary data.</text>
</comment>
<dbReference type="InterPro" id="IPR050962">
    <property type="entry name" value="Phosphate-bind_PstS"/>
</dbReference>
<accession>A0A080N332</accession>
<keyword evidence="2 4" id="KW-0813">Transport</keyword>
<dbReference type="eggNOG" id="COG0226">
    <property type="taxonomic scope" value="Bacteria"/>
</dbReference>
<dbReference type="Gene3D" id="3.40.190.10">
    <property type="entry name" value="Periplasmic binding protein-like II"/>
    <property type="match status" value="2"/>
</dbReference>
<evidence type="ECO:0000256" key="4">
    <source>
        <dbReference type="PIRNR" id="PIRNR002756"/>
    </source>
</evidence>
<keyword evidence="3 4" id="KW-0592">Phosphate transport</keyword>
<dbReference type="InterPro" id="IPR005673">
    <property type="entry name" value="ABC_phos-bd_PstS"/>
</dbReference>
<organism evidence="6 7">
    <name type="scientific">Bifidobacterium bombi DSM 19703</name>
    <dbReference type="NCBI Taxonomy" id="1341695"/>
    <lineage>
        <taxon>Bacteria</taxon>
        <taxon>Bacillati</taxon>
        <taxon>Actinomycetota</taxon>
        <taxon>Actinomycetes</taxon>
        <taxon>Bifidobacteriales</taxon>
        <taxon>Bifidobacteriaceae</taxon>
        <taxon>Bifidobacterium</taxon>
    </lineage>
</organism>
<dbReference type="NCBIfam" id="TIGR00975">
    <property type="entry name" value="3a0107s03"/>
    <property type="match status" value="1"/>
</dbReference>
<evidence type="ECO:0000256" key="2">
    <source>
        <dbReference type="ARBA" id="ARBA00022448"/>
    </source>
</evidence>
<dbReference type="AlphaFoldDB" id="A0A080N332"/>
<dbReference type="PANTHER" id="PTHR42996:SF1">
    <property type="entry name" value="PHOSPHATE-BINDING PROTEIN PSTS"/>
    <property type="match status" value="1"/>
</dbReference>